<dbReference type="EMBL" id="AP027731">
    <property type="protein sequence ID" value="BDZ45661.1"/>
    <property type="molecule type" value="Genomic_DNA"/>
</dbReference>
<name>A0ABM8GBR0_9MICO</name>
<evidence type="ECO:0000313" key="2">
    <source>
        <dbReference type="EMBL" id="BDZ45661.1"/>
    </source>
</evidence>
<dbReference type="SUPFAM" id="SSF53448">
    <property type="entry name" value="Nucleotide-diphospho-sugar transferases"/>
    <property type="match status" value="1"/>
</dbReference>
<sequence length="196" mass="19525">MAAATLPGVILAAGAGTRFGMPKALARSASGEPWLHLAAAALRAGGAGPILAVLGAEAEAARRLLPEGVSAVVADDWADGVGASLAAGLAALEGSPEIEEAPAAVVTLVDLPGLPSTAVRRLIAAAGGRAADRSALLQATYAGRPGHPVVLGRAHWAPLRGTLDGDTGARPYLLTHGVTAIECGDLWSGEDVDRAR</sequence>
<dbReference type="Proteomes" id="UP001321498">
    <property type="component" value="Chromosome"/>
</dbReference>
<gene>
    <name evidence="2" type="ORF">GCM10025866_15700</name>
</gene>
<proteinExistence type="predicted"/>
<evidence type="ECO:0000259" key="1">
    <source>
        <dbReference type="Pfam" id="PF12804"/>
    </source>
</evidence>
<protein>
    <recommendedName>
        <fullName evidence="1">MobA-like NTP transferase domain-containing protein</fullName>
    </recommendedName>
</protein>
<dbReference type="PANTHER" id="PTHR43777">
    <property type="entry name" value="MOLYBDENUM COFACTOR CYTIDYLYLTRANSFERASE"/>
    <property type="match status" value="1"/>
</dbReference>
<dbReference type="PANTHER" id="PTHR43777:SF1">
    <property type="entry name" value="MOLYBDENUM COFACTOR CYTIDYLYLTRANSFERASE"/>
    <property type="match status" value="1"/>
</dbReference>
<keyword evidence="3" id="KW-1185">Reference proteome</keyword>
<dbReference type="InterPro" id="IPR025877">
    <property type="entry name" value="MobA-like_NTP_Trfase"/>
</dbReference>
<reference evidence="3" key="1">
    <citation type="journal article" date="2019" name="Int. J. Syst. Evol. Microbiol.">
        <title>The Global Catalogue of Microorganisms (GCM) 10K type strain sequencing project: providing services to taxonomists for standard genome sequencing and annotation.</title>
        <authorList>
            <consortium name="The Broad Institute Genomics Platform"/>
            <consortium name="The Broad Institute Genome Sequencing Center for Infectious Disease"/>
            <person name="Wu L."/>
            <person name="Ma J."/>
        </authorList>
    </citation>
    <scope>NUCLEOTIDE SEQUENCE [LARGE SCALE GENOMIC DNA]</scope>
    <source>
        <strain evidence="3">NBRC 108725</strain>
    </source>
</reference>
<dbReference type="RefSeq" id="WP_286278911.1">
    <property type="nucleotide sequence ID" value="NZ_AP027731.1"/>
</dbReference>
<dbReference type="InterPro" id="IPR029044">
    <property type="entry name" value="Nucleotide-diphossugar_trans"/>
</dbReference>
<feature type="domain" description="MobA-like NTP transferase" evidence="1">
    <location>
        <begin position="8"/>
        <end position="173"/>
    </location>
</feature>
<evidence type="ECO:0000313" key="3">
    <source>
        <dbReference type="Proteomes" id="UP001321498"/>
    </source>
</evidence>
<accession>A0ABM8GBR0</accession>
<dbReference type="Gene3D" id="3.90.550.10">
    <property type="entry name" value="Spore Coat Polysaccharide Biosynthesis Protein SpsA, Chain A"/>
    <property type="match status" value="1"/>
</dbReference>
<dbReference type="Pfam" id="PF12804">
    <property type="entry name" value="NTP_transf_3"/>
    <property type="match status" value="1"/>
</dbReference>
<organism evidence="2 3">
    <name type="scientific">Naasia aerilata</name>
    <dbReference type="NCBI Taxonomy" id="1162966"/>
    <lineage>
        <taxon>Bacteria</taxon>
        <taxon>Bacillati</taxon>
        <taxon>Actinomycetota</taxon>
        <taxon>Actinomycetes</taxon>
        <taxon>Micrococcales</taxon>
        <taxon>Microbacteriaceae</taxon>
        <taxon>Naasia</taxon>
    </lineage>
</organism>